<dbReference type="EMBL" id="AZMM01003336">
    <property type="protein sequence ID" value="ETJ42689.1"/>
    <property type="molecule type" value="Genomic_DNA"/>
</dbReference>
<gene>
    <name evidence="1" type="ORF">Q604_UNBC03336G0001</name>
</gene>
<organism evidence="1">
    <name type="scientific">human gut metagenome</name>
    <dbReference type="NCBI Taxonomy" id="408170"/>
    <lineage>
        <taxon>unclassified sequences</taxon>
        <taxon>metagenomes</taxon>
        <taxon>organismal metagenomes</taxon>
    </lineage>
</organism>
<comment type="caution">
    <text evidence="1">The sequence shown here is derived from an EMBL/GenBank/DDBJ whole genome shotgun (WGS) entry which is preliminary data.</text>
</comment>
<dbReference type="AlphaFoldDB" id="W1YNC2"/>
<accession>W1YNC2</accession>
<sequence>MFILRFGAEKCFLSKINRQHLMSGFV</sequence>
<feature type="non-terminal residue" evidence="1">
    <location>
        <position position="26"/>
    </location>
</feature>
<evidence type="ECO:0000313" key="1">
    <source>
        <dbReference type="EMBL" id="ETJ42689.1"/>
    </source>
</evidence>
<reference evidence="1" key="1">
    <citation type="submission" date="2013-12" db="EMBL/GenBank/DDBJ databases">
        <title>A Varibaculum cambriense genome reconstructed from a premature infant gut community with otherwise low bacterial novelty that shifts toward anaerobic metabolism during the third week of life.</title>
        <authorList>
            <person name="Brown C.T."/>
            <person name="Sharon I."/>
            <person name="Thomas B.C."/>
            <person name="Castelle C.J."/>
            <person name="Morowitz M.J."/>
            <person name="Banfield J.F."/>
        </authorList>
    </citation>
    <scope>NUCLEOTIDE SEQUENCE</scope>
</reference>
<name>W1YNC2_9ZZZZ</name>
<proteinExistence type="predicted"/>
<protein>
    <submittedName>
        <fullName evidence="1">Uncharacterized protein</fullName>
    </submittedName>
</protein>